<dbReference type="NCBIfam" id="TIGR02103">
    <property type="entry name" value="pullul_strch"/>
    <property type="match status" value="1"/>
</dbReference>
<dbReference type="Pfam" id="PF17967">
    <property type="entry name" value="Pullulanase_N2"/>
    <property type="match status" value="1"/>
</dbReference>
<accession>A0ABW4PTA8</accession>
<feature type="compositionally biased region" description="Gly residues" evidence="2">
    <location>
        <begin position="1169"/>
        <end position="1183"/>
    </location>
</feature>
<dbReference type="PROSITE" id="PS51257">
    <property type="entry name" value="PROKAR_LIPOPROTEIN"/>
    <property type="match status" value="1"/>
</dbReference>
<feature type="region of interest" description="Disordered" evidence="2">
    <location>
        <begin position="1157"/>
        <end position="1212"/>
    </location>
</feature>
<evidence type="ECO:0000256" key="2">
    <source>
        <dbReference type="SAM" id="MobiDB-lite"/>
    </source>
</evidence>
<sequence>MPLPRLLPIASPLARVLAALSGLLLLAACLIGTGPASALPAPQAPAAPAAPAAPDGTGTTGTLVTLPGSFGTALGCPGDWQPDCTATAMTLDADSGKYTLDAELPAGDYTYKVAEGGTWDVSYGAGGVPGGADVPLHHEGGEISFWYDPTTHVVATTADGPLITLPGTIDAALGCPGDWAPECMATWMQDADGDGLYTFTTTALPEGSYAVKVAHDRSWDENYGEGGAAGGADIPFSTKEGKVVTFSYDPQTHLLTIETEDPLVAGTGVQRAHLVDADTIAWPADLGGAVTAGDAFTLLAAPEGGITVEEGAITGGTALGSLTLREGGLTETELEGRGHLADFLALDLTGVDRDQLAEALRGQLAVARSGADGVTALTGVQVPGGLDALYAEAAAEARLGPVVSADGVSLSLWAPTARSVVLQLLDPSDPETLADPAAVRSAGYTEVPLKRDAASGVWSVEGPADWEDRAYRFAVEVYDPALGRVVTSEVTDPYSVGLTLDSAASMLVDLEDPRWSPAIWEDTPAPVVEQFADQTIYEMHLRDFSAGDEQLPEEARGTYAAFGHPDSQGSARLRELADAGMTTVHLLPTFDIATIEEERSAQVTPEIPEAGPASTEQQAAVTAAAGGDAYNWGYDPFHYMAPEGSYARTGHQVGGERTAEFRSMVGSIHDMGLQVVVDQVFNHTAASGQAETSVLDRVVPGYYQRLDLDGDVENSTCCSNTATENAMMNRLMVDSVVLWARAYHVDGFRFDLMGHHSAATMQDVRAALDELTLERDGVDGRSIYLYGEGWNFGEVADGARFTQATQGNLGGTSIGAFNDRLRDAVHGGSPFDTDKRTHQGFGNGLVTMPNGSSPDDEETQLADLRHRTDLVRLGMAGNLADYELLASDGTVTRGDELDYNGVPAGFATRPEESVNYVDAHDNEALYDMNVWKLPQDASSATRARMNTLSLATVTLGQSPSFWAGGTDVLRSKSLDRDSYDSGDHFNAIDWSGEDTGYGRGLPPEEKNGEAWDLMTPMLEDPAKRPTAEDVTFSEASTLDLLRLRSSSPLFTLGDAELIEQKVSFPNAGPEATPGLLVMRIDDTAGEDVDPALDGLVVVINASGEPITEEIEGMEGTKLSLSRIQAKGADPVVKESRWKKGTATVPAQSVAVFVQAQHPRGDHPGHGHGKGNGNGNGHGNGNGKGRGKDAGASDVAALAPTAQARDRQSSQRK</sequence>
<dbReference type="Pfam" id="PF22058">
    <property type="entry name" value="X25_BaPul_like"/>
    <property type="match status" value="2"/>
</dbReference>
<dbReference type="Pfam" id="PF02922">
    <property type="entry name" value="CBM_48"/>
    <property type="match status" value="1"/>
</dbReference>
<feature type="region of interest" description="Disordered" evidence="2">
    <location>
        <begin position="40"/>
        <end position="62"/>
    </location>
</feature>
<dbReference type="RefSeq" id="WP_343903441.1">
    <property type="nucleotide sequence ID" value="NZ_BAAAIS010000002.1"/>
</dbReference>
<dbReference type="Gene3D" id="2.60.40.10">
    <property type="entry name" value="Immunoglobulins"/>
    <property type="match status" value="3"/>
</dbReference>
<dbReference type="InterPro" id="IPR013780">
    <property type="entry name" value="Glyco_hydro_b"/>
</dbReference>
<comment type="similarity">
    <text evidence="1">Belongs to the glycosyl hydrolase 13 family.</text>
</comment>
<dbReference type="InterPro" id="IPR054409">
    <property type="entry name" value="X25_BaPul-like"/>
</dbReference>
<dbReference type="CDD" id="cd02860">
    <property type="entry name" value="E_set_Pullulanase"/>
    <property type="match status" value="1"/>
</dbReference>
<dbReference type="InterPro" id="IPR040671">
    <property type="entry name" value="Pullulanase_N2"/>
</dbReference>
<dbReference type="InterPro" id="IPR024561">
    <property type="entry name" value="Pullul_strch_C"/>
</dbReference>
<dbReference type="InterPro" id="IPR014756">
    <property type="entry name" value="Ig_E-set"/>
</dbReference>
<evidence type="ECO:0000313" key="5">
    <source>
        <dbReference type="Proteomes" id="UP001597280"/>
    </source>
</evidence>
<dbReference type="SUPFAM" id="SSF51011">
    <property type="entry name" value="Glycosyl hydrolase domain"/>
    <property type="match status" value="1"/>
</dbReference>
<dbReference type="EMBL" id="JBHUFL010000002">
    <property type="protein sequence ID" value="MFD1833983.1"/>
    <property type="molecule type" value="Genomic_DNA"/>
</dbReference>
<name>A0ABW4PTA8_9MICO</name>
<dbReference type="CDD" id="cd11341">
    <property type="entry name" value="AmyAc_Pullulanase_LD-like"/>
    <property type="match status" value="1"/>
</dbReference>
<gene>
    <name evidence="4" type="primary">pulA</name>
    <name evidence="4" type="ORF">ACFSDA_02745</name>
</gene>
<feature type="compositionally biased region" description="Basic and acidic residues" evidence="2">
    <location>
        <begin position="1203"/>
        <end position="1212"/>
    </location>
</feature>
<dbReference type="Gene3D" id="3.20.20.80">
    <property type="entry name" value="Glycosidases"/>
    <property type="match status" value="1"/>
</dbReference>
<dbReference type="Gene3D" id="2.60.40.1180">
    <property type="entry name" value="Golgi alpha-mannosidase II"/>
    <property type="match status" value="1"/>
</dbReference>
<keyword evidence="5" id="KW-1185">Reference proteome</keyword>
<dbReference type="InterPro" id="IPR017853">
    <property type="entry name" value="GH"/>
</dbReference>
<evidence type="ECO:0000259" key="3">
    <source>
        <dbReference type="SMART" id="SM00642"/>
    </source>
</evidence>
<dbReference type="InterPro" id="IPR011839">
    <property type="entry name" value="Pullul_strch"/>
</dbReference>
<dbReference type="SUPFAM" id="SSF81296">
    <property type="entry name" value="E set domains"/>
    <property type="match status" value="2"/>
</dbReference>
<reference evidence="5" key="1">
    <citation type="journal article" date="2019" name="Int. J. Syst. Evol. Microbiol.">
        <title>The Global Catalogue of Microorganisms (GCM) 10K type strain sequencing project: providing services to taxonomists for standard genome sequencing and annotation.</title>
        <authorList>
            <consortium name="The Broad Institute Genomics Platform"/>
            <consortium name="The Broad Institute Genome Sequencing Center for Infectious Disease"/>
            <person name="Wu L."/>
            <person name="Ma J."/>
        </authorList>
    </citation>
    <scope>NUCLEOTIDE SEQUENCE [LARGE SCALE GENOMIC DNA]</scope>
    <source>
        <strain evidence="5">JCM 11650</strain>
    </source>
</reference>
<dbReference type="Gene3D" id="2.60.40.1130">
    <property type="entry name" value="Rab geranylgeranyltransferase alpha-subunit, insert domain"/>
    <property type="match status" value="1"/>
</dbReference>
<evidence type="ECO:0000313" key="4">
    <source>
        <dbReference type="EMBL" id="MFD1833983.1"/>
    </source>
</evidence>
<dbReference type="InterPro" id="IPR004193">
    <property type="entry name" value="Glyco_hydro_13_N"/>
</dbReference>
<dbReference type="SMART" id="SM00642">
    <property type="entry name" value="Aamy"/>
    <property type="match status" value="1"/>
</dbReference>
<dbReference type="Pfam" id="PF11852">
    <property type="entry name" value="Pullul_strch_C"/>
    <property type="match status" value="1"/>
</dbReference>
<dbReference type="PANTHER" id="PTHR43002">
    <property type="entry name" value="GLYCOGEN DEBRANCHING ENZYME"/>
    <property type="match status" value="1"/>
</dbReference>
<dbReference type="SUPFAM" id="SSF51445">
    <property type="entry name" value="(Trans)glycosidases"/>
    <property type="match status" value="1"/>
</dbReference>
<evidence type="ECO:0000256" key="1">
    <source>
        <dbReference type="ARBA" id="ARBA00008061"/>
    </source>
</evidence>
<proteinExistence type="inferred from homology"/>
<comment type="caution">
    <text evidence="4">The sequence shown here is derived from an EMBL/GenBank/DDBJ whole genome shotgun (WGS) entry which is preliminary data.</text>
</comment>
<feature type="domain" description="Glycosyl hydrolase family 13 catalytic" evidence="3">
    <location>
        <begin position="602"/>
        <end position="944"/>
    </location>
</feature>
<dbReference type="Proteomes" id="UP001597280">
    <property type="component" value="Unassembled WGS sequence"/>
</dbReference>
<dbReference type="CDD" id="cd12962">
    <property type="entry name" value="X25_BaPul_like"/>
    <property type="match status" value="2"/>
</dbReference>
<organism evidence="4 5">
    <name type="scientific">Brachybacterium rhamnosum</name>
    <dbReference type="NCBI Taxonomy" id="173361"/>
    <lineage>
        <taxon>Bacteria</taxon>
        <taxon>Bacillati</taxon>
        <taxon>Actinomycetota</taxon>
        <taxon>Actinomycetes</taxon>
        <taxon>Micrococcales</taxon>
        <taxon>Dermabacteraceae</taxon>
        <taxon>Brachybacterium</taxon>
    </lineage>
</organism>
<protein>
    <submittedName>
        <fullName evidence="4">Pullulanase-type alpha-1,6-glucosidase</fullName>
    </submittedName>
</protein>
<dbReference type="InterPro" id="IPR006047">
    <property type="entry name" value="GH13_cat_dom"/>
</dbReference>
<dbReference type="InterPro" id="IPR013783">
    <property type="entry name" value="Ig-like_fold"/>
</dbReference>